<reference evidence="2 3" key="1">
    <citation type="submission" date="2005-10" db="EMBL/GenBank/DDBJ databases">
        <title>Complete sequence of Geobacter metallireducens GS-15.</title>
        <authorList>
            <consortium name="US DOE Joint Genome Institute"/>
            <person name="Copeland A."/>
            <person name="Lucas S."/>
            <person name="Lapidus A."/>
            <person name="Barry K."/>
            <person name="Detter J.C."/>
            <person name="Glavina T."/>
            <person name="Hammon N."/>
            <person name="Israni S."/>
            <person name="Pitluck S."/>
            <person name="Di Bartolo G."/>
            <person name="Chain P."/>
            <person name="Schmutz J."/>
            <person name="Larimer F."/>
            <person name="Land M."/>
            <person name="Kyrpides N."/>
            <person name="Ivanova N."/>
            <person name="Richardson P."/>
        </authorList>
    </citation>
    <scope>NUCLEOTIDE SEQUENCE [LARGE SCALE GENOMIC DNA]</scope>
    <source>
        <strain evidence="3">ATCC 53774 / DSM 7210 / GS-15</strain>
    </source>
</reference>
<dbReference type="RefSeq" id="WP_004511618.1">
    <property type="nucleotide sequence ID" value="NC_007517.1"/>
</dbReference>
<evidence type="ECO:0008006" key="4">
    <source>
        <dbReference type="Google" id="ProtNLM"/>
    </source>
</evidence>
<keyword evidence="3" id="KW-1185">Reference proteome</keyword>
<keyword evidence="1" id="KW-0732">Signal</keyword>
<organism evidence="2 3">
    <name type="scientific">Geobacter metallireducens (strain ATCC 53774 / DSM 7210 / GS-15)</name>
    <dbReference type="NCBI Taxonomy" id="269799"/>
    <lineage>
        <taxon>Bacteria</taxon>
        <taxon>Pseudomonadati</taxon>
        <taxon>Thermodesulfobacteriota</taxon>
        <taxon>Desulfuromonadia</taxon>
        <taxon>Geobacterales</taxon>
        <taxon>Geobacteraceae</taxon>
        <taxon>Geobacter</taxon>
    </lineage>
</organism>
<reference evidence="2 3" key="2">
    <citation type="journal article" date="2009" name="BMC Microbiol.">
        <title>The genome sequence of Geobacter metallireducens: features of metabolism, physiology and regulation common and dissimilar to Geobacter sulfurreducens.</title>
        <authorList>
            <person name="Aklujkar M."/>
            <person name="Krushkal J."/>
            <person name="DiBartolo G."/>
            <person name="Lapidus A."/>
            <person name="Land M.L."/>
            <person name="Lovley D.R."/>
        </authorList>
    </citation>
    <scope>NUCLEOTIDE SEQUENCE [LARGE SCALE GENOMIC DNA]</scope>
    <source>
        <strain evidence="3">ATCC 53774 / DSM 7210 / GS-15</strain>
    </source>
</reference>
<dbReference type="HOGENOM" id="CLU_613595_0_0_7"/>
<dbReference type="Proteomes" id="UP000007073">
    <property type="component" value="Chromosome"/>
</dbReference>
<dbReference type="SUPFAM" id="SSF53850">
    <property type="entry name" value="Periplasmic binding protein-like II"/>
    <property type="match status" value="1"/>
</dbReference>
<feature type="chain" id="PRO_5004223330" description="PBP domain-containing protein" evidence="1">
    <location>
        <begin position="25"/>
        <end position="434"/>
    </location>
</feature>
<dbReference type="AlphaFoldDB" id="Q39VN9"/>
<name>Q39VN9_GEOMG</name>
<protein>
    <recommendedName>
        <fullName evidence="4">PBP domain-containing protein</fullName>
    </recommendedName>
</protein>
<dbReference type="Gene3D" id="3.40.190.10">
    <property type="entry name" value="Periplasmic binding protein-like II"/>
    <property type="match status" value="1"/>
</dbReference>
<evidence type="ECO:0000313" key="2">
    <source>
        <dbReference type="EMBL" id="ABB31685.1"/>
    </source>
</evidence>
<dbReference type="STRING" id="269799.Gmet_1451"/>
<accession>Q39VN9</accession>
<proteinExistence type="predicted"/>
<dbReference type="EMBL" id="CP000148">
    <property type="protein sequence ID" value="ABB31685.1"/>
    <property type="molecule type" value="Genomic_DNA"/>
</dbReference>
<dbReference type="eggNOG" id="COG0226">
    <property type="taxonomic scope" value="Bacteria"/>
</dbReference>
<dbReference type="KEGG" id="gme:Gmet_1451"/>
<evidence type="ECO:0000313" key="3">
    <source>
        <dbReference type="Proteomes" id="UP000007073"/>
    </source>
</evidence>
<feature type="signal peptide" evidence="1">
    <location>
        <begin position="1"/>
        <end position="24"/>
    </location>
</feature>
<evidence type="ECO:0000256" key="1">
    <source>
        <dbReference type="SAM" id="SignalP"/>
    </source>
</evidence>
<sequence>MKKKTLKTMVAAAAVLSSAAIAQAATVDINIYGASAQYLFWNTAASNFLTAKGCTSITKAEDSSKKHGITSGKACSGFGGNDVIIRYSSKASYESVRSLKGTTNPDGCPNAYQRKMADSVTAPNTLTCQTITLGASDVSGEAFVQESHGQKFGPLGGGLVDNVLTGENASGLTSYNPLVVPFGFFVNNAVTAKKCTTAAGAMSGEYCASDADCGGTAGSCGAASTIDNITRLQAVSIFSGTIADWSDFGGYFTAQPVVACLRHAGSGTAAALDFSVVRGNGWGSGLASFENPGAVWFNEGSTDLIKCVNGNSTATPSGSAIGAIGYADADQTVGAAGTSQNVKAVKYNGHFGTRYSIRNGVYDFWTTQWVYEDAARTSLAQRPVVDALVAYASSPANVPATKAKYWATKDEMKFFKGSEAEYPYLLGAINPQLP</sequence>
<gene>
    <name evidence="2" type="ordered locus">Gmet_1451</name>
</gene>